<keyword evidence="5 7" id="KW-0472">Membrane</keyword>
<dbReference type="Gene3D" id="2.40.170.20">
    <property type="entry name" value="TonB-dependent receptor, beta-barrel domain"/>
    <property type="match status" value="1"/>
</dbReference>
<evidence type="ECO:0000256" key="1">
    <source>
        <dbReference type="ARBA" id="ARBA00004571"/>
    </source>
</evidence>
<dbReference type="Pfam" id="PF07715">
    <property type="entry name" value="Plug"/>
    <property type="match status" value="1"/>
</dbReference>
<keyword evidence="6 7" id="KW-0998">Cell outer membrane</keyword>
<dbReference type="NCBIfam" id="TIGR04056">
    <property type="entry name" value="OMP_RagA_SusC"/>
    <property type="match status" value="1"/>
</dbReference>
<evidence type="ECO:0000256" key="3">
    <source>
        <dbReference type="ARBA" id="ARBA00022452"/>
    </source>
</evidence>
<evidence type="ECO:0000256" key="5">
    <source>
        <dbReference type="ARBA" id="ARBA00023136"/>
    </source>
</evidence>
<evidence type="ECO:0000313" key="9">
    <source>
        <dbReference type="EMBL" id="RED46301.1"/>
    </source>
</evidence>
<dbReference type="InterPro" id="IPR039426">
    <property type="entry name" value="TonB-dep_rcpt-like"/>
</dbReference>
<dbReference type="EMBL" id="QRDV01000001">
    <property type="protein sequence ID" value="RED46301.1"/>
    <property type="molecule type" value="Genomic_DNA"/>
</dbReference>
<dbReference type="GO" id="GO:0009279">
    <property type="term" value="C:cell outer membrane"/>
    <property type="evidence" value="ECO:0007669"/>
    <property type="project" value="UniProtKB-SubCell"/>
</dbReference>
<proteinExistence type="inferred from homology"/>
<evidence type="ECO:0000256" key="4">
    <source>
        <dbReference type="ARBA" id="ARBA00022692"/>
    </source>
</evidence>
<evidence type="ECO:0000313" key="10">
    <source>
        <dbReference type="Proteomes" id="UP000256980"/>
    </source>
</evidence>
<sequence>MLFFSICAFAQQVEINGIVTTESDGMPLPGANVLIKGTSRGTTTDFDGKYTIKVSRGEEIEFSYVGLESLTFLIENQTVLNVALKDDVASLNEVIVIGYGTQKKADLTSAIATINPEELHSTPAAQLVQGFQGKVAGVQISSIGSPGETPQVRIRGTNSLSGDSSPLYVVDGMFYSSIDFLNSNEIENVTILKDASASAIYGVRASNGVILITTKGGRFNKKAEVTFSSYYGMQSAQNVLKMANAEQFVTFAQESGSASEISSVNQAIERFGRSRVNPNIPNVNTDWYDEVLRVASIENYDLQINGGSESISYALGGNFFLQDGILDMKNSYERFNLRAKVDAKATDWLNVGGNVLFSNAVKYDDEASAWQLTYFAVPILPVYDYNFTEASPSPYSDAREIGYRDSQNPFPLLDNSDKRGERRRTTANFYADFKILKDRLSFKTTLSYNYLGTNERIMLLPYYITDDYQRSIDNSTITRTNSVVENYIFDNVLTYTNTFGEHDLTVMAGTSFRDDYWRYFRGSGNFDPGSAFLRNNEKTWYIQNTSEDSRTSFDNGTQYYGMSYFGRVQYKFNDKYLAYATFRSEGSNKYENTYVNLPAFGLGWEISKESFMKDISFINYLKLRAGWGKLANNAVAASIPISASTISTVFNDTYYNGFQFSTVADDVDWEYTEELNVGLSANLFDNRLSLEADYFIKDTKNLVIDINPLVGTEVSSQNAGSVRNRGIELAATWNGKISKNISYNISGNFSTIDNQITGLAGQPYINTGTAEARQRLIVGEAINSFYGYEIEGVYQNEAEIAADPNVQAIIAEGTAINPGYFKYKDLNNDGTIDASDRKVIGSPVPTYYFGGNIGINYKAFELNMAFYGQGGNVILNTNRMEVIRTQGRNIDAELAVNRWHGEGTTNEFPSSEGYRNLWNQKLSEFFLQDGDFFRIQNIQLAYTLREEKLPEMRFTLTADRPLLWTKGYNGFNPEVGFDGRDSQTYPTPSVYTFGVTVKF</sequence>
<protein>
    <submittedName>
        <fullName evidence="9">TonB-linked SusC/RagA family outer membrane protein</fullName>
    </submittedName>
</protein>
<dbReference type="SUPFAM" id="SSF49464">
    <property type="entry name" value="Carboxypeptidase regulatory domain-like"/>
    <property type="match status" value="1"/>
</dbReference>
<dbReference type="Pfam" id="PF13715">
    <property type="entry name" value="CarbopepD_reg_2"/>
    <property type="match status" value="1"/>
</dbReference>
<dbReference type="InterPro" id="IPR012910">
    <property type="entry name" value="Plug_dom"/>
</dbReference>
<dbReference type="Gene3D" id="2.60.40.1120">
    <property type="entry name" value="Carboxypeptidase-like, regulatory domain"/>
    <property type="match status" value="1"/>
</dbReference>
<evidence type="ECO:0000256" key="2">
    <source>
        <dbReference type="ARBA" id="ARBA00022448"/>
    </source>
</evidence>
<dbReference type="PROSITE" id="PS52016">
    <property type="entry name" value="TONB_DEPENDENT_REC_3"/>
    <property type="match status" value="1"/>
</dbReference>
<dbReference type="InterPro" id="IPR023996">
    <property type="entry name" value="TonB-dep_OMP_SusC/RagA"/>
</dbReference>
<dbReference type="SUPFAM" id="SSF56935">
    <property type="entry name" value="Porins"/>
    <property type="match status" value="1"/>
</dbReference>
<reference evidence="9 10" key="1">
    <citation type="submission" date="2018-07" db="EMBL/GenBank/DDBJ databases">
        <title>Genomic Encyclopedia of Type Strains, Phase III (KMG-III): the genomes of soil and plant-associated and newly described type strains.</title>
        <authorList>
            <person name="Whitman W."/>
        </authorList>
    </citation>
    <scope>NUCLEOTIDE SEQUENCE [LARGE SCALE GENOMIC DNA]</scope>
    <source>
        <strain evidence="9 10">CECT 7946</strain>
    </source>
</reference>
<dbReference type="InterPro" id="IPR037066">
    <property type="entry name" value="Plug_dom_sf"/>
</dbReference>
<dbReference type="Gene3D" id="2.170.130.10">
    <property type="entry name" value="TonB-dependent receptor, plug domain"/>
    <property type="match status" value="1"/>
</dbReference>
<keyword evidence="2 7" id="KW-0813">Transport</keyword>
<dbReference type="InterPro" id="IPR023997">
    <property type="entry name" value="TonB-dep_OMP_SusC/RagA_CS"/>
</dbReference>
<name>A0A3D9HAT7_9FLAO</name>
<dbReference type="InterPro" id="IPR036942">
    <property type="entry name" value="Beta-barrel_TonB_sf"/>
</dbReference>
<keyword evidence="4 7" id="KW-0812">Transmembrane</keyword>
<dbReference type="AlphaFoldDB" id="A0A3D9HAT7"/>
<evidence type="ECO:0000256" key="6">
    <source>
        <dbReference type="ARBA" id="ARBA00023237"/>
    </source>
</evidence>
<dbReference type="InterPro" id="IPR008969">
    <property type="entry name" value="CarboxyPept-like_regulatory"/>
</dbReference>
<comment type="subcellular location">
    <subcellularLocation>
        <location evidence="1 7">Cell outer membrane</location>
        <topology evidence="1 7">Multi-pass membrane protein</topology>
    </subcellularLocation>
</comment>
<dbReference type="NCBIfam" id="TIGR04057">
    <property type="entry name" value="SusC_RagA_signa"/>
    <property type="match status" value="1"/>
</dbReference>
<accession>A0A3D9HAT7</accession>
<organism evidence="9 10">
    <name type="scientific">Winogradskyella eximia</name>
    <dbReference type="NCBI Taxonomy" id="262006"/>
    <lineage>
        <taxon>Bacteria</taxon>
        <taxon>Pseudomonadati</taxon>
        <taxon>Bacteroidota</taxon>
        <taxon>Flavobacteriia</taxon>
        <taxon>Flavobacteriales</taxon>
        <taxon>Flavobacteriaceae</taxon>
        <taxon>Winogradskyella</taxon>
    </lineage>
</organism>
<evidence type="ECO:0000256" key="7">
    <source>
        <dbReference type="PROSITE-ProRule" id="PRU01360"/>
    </source>
</evidence>
<feature type="domain" description="TonB-dependent receptor plug" evidence="8">
    <location>
        <begin position="104"/>
        <end position="209"/>
    </location>
</feature>
<comment type="similarity">
    <text evidence="7">Belongs to the TonB-dependent receptor family.</text>
</comment>
<comment type="caution">
    <text evidence="9">The sequence shown here is derived from an EMBL/GenBank/DDBJ whole genome shotgun (WGS) entry which is preliminary data.</text>
</comment>
<keyword evidence="10" id="KW-1185">Reference proteome</keyword>
<dbReference type="Proteomes" id="UP000256980">
    <property type="component" value="Unassembled WGS sequence"/>
</dbReference>
<keyword evidence="3 7" id="KW-1134">Transmembrane beta strand</keyword>
<evidence type="ECO:0000259" key="8">
    <source>
        <dbReference type="Pfam" id="PF07715"/>
    </source>
</evidence>
<gene>
    <name evidence="9" type="ORF">DFQ10_10169</name>
</gene>